<dbReference type="PANTHER" id="PTHR44328">
    <property type="entry name" value="GLUTATHIONE S-TRANSFERASE L1"/>
    <property type="match status" value="1"/>
</dbReference>
<dbReference type="InterPro" id="IPR044629">
    <property type="entry name" value="GSTL1/2/3"/>
</dbReference>
<keyword evidence="2" id="KW-1185">Reference proteome</keyword>
<dbReference type="GO" id="GO:0004364">
    <property type="term" value="F:glutathione transferase activity"/>
    <property type="evidence" value="ECO:0007669"/>
    <property type="project" value="InterPro"/>
</dbReference>
<gene>
    <name evidence="1" type="ORF">H5410_030448</name>
</gene>
<evidence type="ECO:0000313" key="1">
    <source>
        <dbReference type="EMBL" id="KAG5599078.1"/>
    </source>
</evidence>
<proteinExistence type="predicted"/>
<dbReference type="PANTHER" id="PTHR44328:SF16">
    <property type="entry name" value="PROTEIN IN2-1 HOMOLOG B"/>
    <property type="match status" value="1"/>
</dbReference>
<dbReference type="OrthoDB" id="4951845at2759"/>
<dbReference type="Proteomes" id="UP000824120">
    <property type="component" value="Chromosome 6"/>
</dbReference>
<reference evidence="1 2" key="1">
    <citation type="submission" date="2020-09" db="EMBL/GenBank/DDBJ databases">
        <title>De no assembly of potato wild relative species, Solanum commersonii.</title>
        <authorList>
            <person name="Cho K."/>
        </authorList>
    </citation>
    <scope>NUCLEOTIDE SEQUENCE [LARGE SCALE GENOMIC DNA]</scope>
    <source>
        <strain evidence="1">LZ3.2</strain>
        <tissue evidence="1">Leaf</tissue>
    </source>
</reference>
<dbReference type="AlphaFoldDB" id="A0A9J5YJD3"/>
<protein>
    <submittedName>
        <fullName evidence="1">Uncharacterized protein</fullName>
    </submittedName>
</protein>
<evidence type="ECO:0000313" key="2">
    <source>
        <dbReference type="Proteomes" id="UP000824120"/>
    </source>
</evidence>
<comment type="caution">
    <text evidence="1">The sequence shown here is derived from an EMBL/GenBank/DDBJ whole genome shotgun (WGS) entry which is preliminary data.</text>
</comment>
<feature type="non-terminal residue" evidence="1">
    <location>
        <position position="1"/>
    </location>
</feature>
<name>A0A9J5YJD3_SOLCO</name>
<accession>A0A9J5YJD3</accession>
<organism evidence="1 2">
    <name type="scientific">Solanum commersonii</name>
    <name type="common">Commerson's wild potato</name>
    <name type="synonym">Commerson's nightshade</name>
    <dbReference type="NCBI Taxonomy" id="4109"/>
    <lineage>
        <taxon>Eukaryota</taxon>
        <taxon>Viridiplantae</taxon>
        <taxon>Streptophyta</taxon>
        <taxon>Embryophyta</taxon>
        <taxon>Tracheophyta</taxon>
        <taxon>Spermatophyta</taxon>
        <taxon>Magnoliopsida</taxon>
        <taxon>eudicotyledons</taxon>
        <taxon>Gunneridae</taxon>
        <taxon>Pentapetalae</taxon>
        <taxon>asterids</taxon>
        <taxon>lamiids</taxon>
        <taxon>Solanales</taxon>
        <taxon>Solanaceae</taxon>
        <taxon>Solanoideae</taxon>
        <taxon>Solaneae</taxon>
        <taxon>Solanum</taxon>
    </lineage>
</organism>
<sequence>MDLSSSVNKVRSLLSFISFSFPMMCPVDIPHAPFIERFQIFMPEGFNYDITTGRPKLAKWIE</sequence>
<dbReference type="EMBL" id="JACXVP010000006">
    <property type="protein sequence ID" value="KAG5599078.1"/>
    <property type="molecule type" value="Genomic_DNA"/>
</dbReference>
<dbReference type="Gene3D" id="1.20.1050.10">
    <property type="match status" value="1"/>
</dbReference>